<reference evidence="6 7" key="1">
    <citation type="journal article" date="2007" name="Science">
        <title>The Chlamydomonas genome reveals the evolution of key animal and plant functions.</title>
        <authorList>
            <person name="Merchant S.S."/>
            <person name="Prochnik S.E."/>
            <person name="Vallon O."/>
            <person name="Harris E.H."/>
            <person name="Karpowicz S.J."/>
            <person name="Witman G.B."/>
            <person name="Terry A."/>
            <person name="Salamov A."/>
            <person name="Fritz-Laylin L.K."/>
            <person name="Marechal-Drouard L."/>
            <person name="Marshall W.F."/>
            <person name="Qu L.H."/>
            <person name="Nelson D.R."/>
            <person name="Sanderfoot A.A."/>
            <person name="Spalding M.H."/>
            <person name="Kapitonov V.V."/>
            <person name="Ren Q."/>
            <person name="Ferris P."/>
            <person name="Lindquist E."/>
            <person name="Shapiro H."/>
            <person name="Lucas S.M."/>
            <person name="Grimwood J."/>
            <person name="Schmutz J."/>
            <person name="Cardol P."/>
            <person name="Cerutti H."/>
            <person name="Chanfreau G."/>
            <person name="Chen C.L."/>
            <person name="Cognat V."/>
            <person name="Croft M.T."/>
            <person name="Dent R."/>
            <person name="Dutcher S."/>
            <person name="Fernandez E."/>
            <person name="Fukuzawa H."/>
            <person name="Gonzalez-Ballester D."/>
            <person name="Gonzalez-Halphen D."/>
            <person name="Hallmann A."/>
            <person name="Hanikenne M."/>
            <person name="Hippler M."/>
            <person name="Inwood W."/>
            <person name="Jabbari K."/>
            <person name="Kalanon M."/>
            <person name="Kuras R."/>
            <person name="Lefebvre P.A."/>
            <person name="Lemaire S.D."/>
            <person name="Lobanov A.V."/>
            <person name="Lohr M."/>
            <person name="Manuell A."/>
            <person name="Meier I."/>
            <person name="Mets L."/>
            <person name="Mittag M."/>
            <person name="Mittelmeier T."/>
            <person name="Moroney J.V."/>
            <person name="Moseley J."/>
            <person name="Napoli C."/>
            <person name="Nedelcu A.M."/>
            <person name="Niyogi K."/>
            <person name="Novoselov S.V."/>
            <person name="Paulsen I.T."/>
            <person name="Pazour G."/>
            <person name="Purton S."/>
            <person name="Ral J.P."/>
            <person name="Riano-Pachon D.M."/>
            <person name="Riekhof W."/>
            <person name="Rymarquis L."/>
            <person name="Schroda M."/>
            <person name="Stern D."/>
            <person name="Umen J."/>
            <person name="Willows R."/>
            <person name="Wilson N."/>
            <person name="Zimmer S.L."/>
            <person name="Allmer J."/>
            <person name="Balk J."/>
            <person name="Bisova K."/>
            <person name="Chen C.J."/>
            <person name="Elias M."/>
            <person name="Gendler K."/>
            <person name="Hauser C."/>
            <person name="Lamb M.R."/>
            <person name="Ledford H."/>
            <person name="Long J.C."/>
            <person name="Minagawa J."/>
            <person name="Page M.D."/>
            <person name="Pan J."/>
            <person name="Pootakham W."/>
            <person name="Roje S."/>
            <person name="Rose A."/>
            <person name="Stahlberg E."/>
            <person name="Terauchi A.M."/>
            <person name="Yang P."/>
            <person name="Ball S."/>
            <person name="Bowler C."/>
            <person name="Dieckmann C.L."/>
            <person name="Gladyshev V.N."/>
            <person name="Green P."/>
            <person name="Jorgensen R."/>
            <person name="Mayfield S."/>
            <person name="Mueller-Roeber B."/>
            <person name="Rajamani S."/>
            <person name="Sayre R.T."/>
            <person name="Brokstein P."/>
            <person name="Dubchak I."/>
            <person name="Goodstein D."/>
            <person name="Hornick L."/>
            <person name="Huang Y.W."/>
            <person name="Jhaveri J."/>
            <person name="Luo Y."/>
            <person name="Martinez D."/>
            <person name="Ngau W.C."/>
            <person name="Otillar B."/>
            <person name="Poliakov A."/>
            <person name="Porter A."/>
            <person name="Szajkowski L."/>
            <person name="Werner G."/>
            <person name="Zhou K."/>
            <person name="Grigoriev I.V."/>
            <person name="Rokhsar D.S."/>
            <person name="Grossman A.R."/>
        </authorList>
    </citation>
    <scope>NUCLEOTIDE SEQUENCE [LARGE SCALE GENOMIC DNA]</scope>
    <source>
        <strain evidence="7">CC-503</strain>
    </source>
</reference>
<feature type="compositionally biased region" description="Low complexity" evidence="5">
    <location>
        <begin position="289"/>
        <end position="307"/>
    </location>
</feature>
<dbReference type="SUPFAM" id="SSF53182">
    <property type="entry name" value="Pyrrolidone carboxyl peptidase (pyroglutamate aminopeptidase)"/>
    <property type="match status" value="1"/>
</dbReference>
<dbReference type="InterPro" id="IPR036440">
    <property type="entry name" value="Peptidase_C15-like_sf"/>
</dbReference>
<dbReference type="GeneID" id="66056266"/>
<dbReference type="PANTHER" id="PTHR23402">
    <property type="entry name" value="PROTEASE FAMILY C15 PYROGLUTAMYL-PEPTIDASE I-RELATED"/>
    <property type="match status" value="1"/>
</dbReference>
<keyword evidence="7" id="KW-1185">Reference proteome</keyword>
<evidence type="ECO:0000256" key="4">
    <source>
        <dbReference type="ARBA" id="ARBA00022807"/>
    </source>
</evidence>
<evidence type="ECO:0000313" key="6">
    <source>
        <dbReference type="EMBL" id="PNW73216.1"/>
    </source>
</evidence>
<name>A0A2K3CY52_CHLRE</name>
<dbReference type="Gene3D" id="3.40.630.20">
    <property type="entry name" value="Peptidase C15, pyroglutamyl peptidase I-like"/>
    <property type="match status" value="1"/>
</dbReference>
<dbReference type="InParanoid" id="A0A2K3CY52"/>
<dbReference type="RefSeq" id="XP_042916906.1">
    <property type="nucleotide sequence ID" value="XM_043070232.1"/>
</dbReference>
<evidence type="ECO:0000313" key="7">
    <source>
        <dbReference type="Proteomes" id="UP000006906"/>
    </source>
</evidence>
<dbReference type="KEGG" id="cre:CHLRE_14g623439v5"/>
<dbReference type="EMBL" id="CM008975">
    <property type="protein sequence ID" value="PNW73216.1"/>
    <property type="molecule type" value="Genomic_DNA"/>
</dbReference>
<organism evidence="6 7">
    <name type="scientific">Chlamydomonas reinhardtii</name>
    <name type="common">Chlamydomonas smithii</name>
    <dbReference type="NCBI Taxonomy" id="3055"/>
    <lineage>
        <taxon>Eukaryota</taxon>
        <taxon>Viridiplantae</taxon>
        <taxon>Chlorophyta</taxon>
        <taxon>core chlorophytes</taxon>
        <taxon>Chlorophyceae</taxon>
        <taxon>CS clade</taxon>
        <taxon>Chlamydomonadales</taxon>
        <taxon>Chlamydomonadaceae</taxon>
        <taxon>Chlamydomonas</taxon>
    </lineage>
</organism>
<sequence length="472" mass="47469">MTRRLVKFLVSGFGPFLGVERNPTQSLVEYLASRTGPGGALLSSGCEYELIQVLGTAVIRVSAEDVDAHLAQLVAVLQQEADIPRAAVSVPCAGSRPAATAPTAPAASGNSAAPVRPFSSPSVDASSTRGSSIVLLHLGVANTATTYRLESRAYNCATFRVPDANGWSPQRQELESGRPGGLEGWVGSALPLEEMAKALTAKGHGDVLVSTNAGRFICNWCYYRSCRHVMQIEEQSAPSVAASLPCGGDEGGSGGTAGGSIAASGSGASSCNAAATGTAASAAAAGGSTTPATAAARSGGSNSCSGGSNDGGRGAQRRWHSLFIHVPPFSVYDEGAQRAFLIDAIREVAARVTAFDNGLDAQLEQQQRGDSCYGYGAGGGVAAAAAATAETAAAAAHDSADPGGGFGRLRPTVVQGTGLPEPSPEQLLEQQQRMLLPVVTVAGTAAALEDASAGGGDGVGVGVNVLEITDGR</sequence>
<dbReference type="GO" id="GO:0008234">
    <property type="term" value="F:cysteine-type peptidase activity"/>
    <property type="evidence" value="ECO:0007669"/>
    <property type="project" value="UniProtKB-KW"/>
</dbReference>
<dbReference type="InterPro" id="IPR016125">
    <property type="entry name" value="Peptidase_C15-like"/>
</dbReference>
<dbReference type="Proteomes" id="UP000006906">
    <property type="component" value="Chromosome 14"/>
</dbReference>
<feature type="compositionally biased region" description="Low complexity" evidence="5">
    <location>
        <begin position="98"/>
        <end position="114"/>
    </location>
</feature>
<evidence type="ECO:0000256" key="3">
    <source>
        <dbReference type="ARBA" id="ARBA00022801"/>
    </source>
</evidence>
<dbReference type="GO" id="GO:0006508">
    <property type="term" value="P:proteolysis"/>
    <property type="evidence" value="ECO:0007669"/>
    <property type="project" value="UniProtKB-KW"/>
</dbReference>
<dbReference type="AlphaFoldDB" id="A0A2K3CY52"/>
<comment type="similarity">
    <text evidence="1">Belongs to the peptidase C15 family.</text>
</comment>
<accession>A0A2K3CY52</accession>
<keyword evidence="3" id="KW-0378">Hydrolase</keyword>
<evidence type="ECO:0000256" key="1">
    <source>
        <dbReference type="ARBA" id="ARBA00006641"/>
    </source>
</evidence>
<protein>
    <submittedName>
        <fullName evidence="6">Uncharacterized protein</fullName>
    </submittedName>
</protein>
<feature type="region of interest" description="Disordered" evidence="5">
    <location>
        <begin position="98"/>
        <end position="123"/>
    </location>
</feature>
<dbReference type="ExpressionAtlas" id="A0A2K3CY52">
    <property type="expression patterns" value="baseline and differential"/>
</dbReference>
<dbReference type="OrthoDB" id="407146at2759"/>
<gene>
    <name evidence="6" type="ORF">CHLRE_14g623439v5</name>
</gene>
<keyword evidence="4" id="KW-0788">Thiol protease</keyword>
<dbReference type="Pfam" id="PF01470">
    <property type="entry name" value="Peptidase_C15"/>
    <property type="match status" value="1"/>
</dbReference>
<feature type="region of interest" description="Disordered" evidence="5">
    <location>
        <begin position="289"/>
        <end position="312"/>
    </location>
</feature>
<dbReference type="PANTHER" id="PTHR23402:SF1">
    <property type="entry name" value="PYROGLUTAMYL-PEPTIDASE I"/>
    <property type="match status" value="1"/>
</dbReference>
<keyword evidence="2" id="KW-0645">Protease</keyword>
<proteinExistence type="inferred from homology"/>
<evidence type="ECO:0000256" key="2">
    <source>
        <dbReference type="ARBA" id="ARBA00022670"/>
    </source>
</evidence>
<dbReference type="Gramene" id="PNW73216">
    <property type="protein sequence ID" value="PNW73216"/>
    <property type="gene ID" value="CHLRE_14g623439v5"/>
</dbReference>
<evidence type="ECO:0000256" key="5">
    <source>
        <dbReference type="SAM" id="MobiDB-lite"/>
    </source>
</evidence>